<feature type="transmembrane region" description="Helical" evidence="1">
    <location>
        <begin position="59"/>
        <end position="81"/>
    </location>
</feature>
<protein>
    <submittedName>
        <fullName evidence="2">Uncharacterized protein</fullName>
    </submittedName>
</protein>
<keyword evidence="1" id="KW-1133">Transmembrane helix</keyword>
<sequence length="144" mass="16393">MKTVEDGSYKPNSLAEKVSRVFYLTVILEHLAFISLLATGFLMAFKYDLLGAAWLSQKIFIVLLVIVPLEIFDVLLGNWIANTASKKLYAGRPLKSWERYWLEVYHGIFTKIALIIIPLSVLIVIYLATSKTGLDLLSWQEIQK</sequence>
<dbReference type="Proteomes" id="UP001321520">
    <property type="component" value="Plasmid unnamed"/>
</dbReference>
<gene>
    <name evidence="2" type="ORF">M8T91_18595</name>
</gene>
<dbReference type="EMBL" id="CP098024">
    <property type="protein sequence ID" value="WKD51722.1"/>
    <property type="molecule type" value="Genomic_DNA"/>
</dbReference>
<feature type="transmembrane region" description="Helical" evidence="1">
    <location>
        <begin position="21"/>
        <end position="47"/>
    </location>
</feature>
<keyword evidence="3" id="KW-1185">Reference proteome</keyword>
<feature type="transmembrane region" description="Helical" evidence="1">
    <location>
        <begin position="102"/>
        <end position="128"/>
    </location>
</feature>
<name>A0ABY9EHA4_9GAMM</name>
<evidence type="ECO:0000313" key="3">
    <source>
        <dbReference type="Proteomes" id="UP001321520"/>
    </source>
</evidence>
<keyword evidence="1" id="KW-0812">Transmembrane</keyword>
<evidence type="ECO:0000313" key="2">
    <source>
        <dbReference type="EMBL" id="WKD51722.1"/>
    </source>
</evidence>
<keyword evidence="2" id="KW-0614">Plasmid</keyword>
<keyword evidence="1" id="KW-0472">Membrane</keyword>
<accession>A0ABY9EHA4</accession>
<proteinExistence type="predicted"/>
<reference evidence="2 3" key="1">
    <citation type="submission" date="2022-05" db="EMBL/GenBank/DDBJ databases">
        <title>Microbulbifer sp. nov., isolated from sponge.</title>
        <authorList>
            <person name="Gao L."/>
        </authorList>
    </citation>
    <scope>NUCLEOTIDE SEQUENCE [LARGE SCALE GENOMIC DNA]</scope>
    <source>
        <strain evidence="2 3">MI-G</strain>
        <plasmid evidence="2 3">unnamed</plasmid>
    </source>
</reference>
<evidence type="ECO:0000256" key="1">
    <source>
        <dbReference type="SAM" id="Phobius"/>
    </source>
</evidence>
<geneLocation type="plasmid" evidence="2 3">
    <name>unnamed</name>
</geneLocation>
<organism evidence="2 3">
    <name type="scientific">Microbulbifer spongiae</name>
    <dbReference type="NCBI Taxonomy" id="2944933"/>
    <lineage>
        <taxon>Bacteria</taxon>
        <taxon>Pseudomonadati</taxon>
        <taxon>Pseudomonadota</taxon>
        <taxon>Gammaproteobacteria</taxon>
        <taxon>Cellvibrionales</taxon>
        <taxon>Microbulbiferaceae</taxon>
        <taxon>Microbulbifer</taxon>
    </lineage>
</organism>
<dbReference type="RefSeq" id="WP_301419311.1">
    <property type="nucleotide sequence ID" value="NZ_CP098024.1"/>
</dbReference>